<dbReference type="Proteomes" id="UP000239757">
    <property type="component" value="Unassembled WGS sequence"/>
</dbReference>
<evidence type="ECO:0000313" key="2">
    <source>
        <dbReference type="EMBL" id="PPS11035.1"/>
    </source>
</evidence>
<name>A0A2P5Y610_GOSBA</name>
<dbReference type="EMBL" id="KZ663649">
    <property type="protein sequence ID" value="PPS11035.1"/>
    <property type="molecule type" value="Genomic_DNA"/>
</dbReference>
<accession>A0A2P5Y610</accession>
<dbReference type="InterPro" id="IPR040256">
    <property type="entry name" value="At4g02000-like"/>
</dbReference>
<evidence type="ECO:0000313" key="3">
    <source>
        <dbReference type="Proteomes" id="UP000239757"/>
    </source>
</evidence>
<dbReference type="OrthoDB" id="1749399at2759"/>
<dbReference type="PANTHER" id="PTHR31286:SF173">
    <property type="entry name" value="DUF4283 DOMAIN-CONTAINING PROTEIN"/>
    <property type="match status" value="1"/>
</dbReference>
<dbReference type="InterPro" id="IPR025558">
    <property type="entry name" value="DUF4283"/>
</dbReference>
<evidence type="ECO:0000259" key="1">
    <source>
        <dbReference type="Pfam" id="PF14111"/>
    </source>
</evidence>
<dbReference type="AlphaFoldDB" id="A0A2P5Y610"/>
<sequence>MVLKLLGRSIGYVALQNRVHSLWKPSLLFQLMDIENGYYLANFQDEKDFDKVISQGPWVIYDQYLATPPRAFVHEKSSMEIGEMVGRVAKLDFNMDKGSRGRFACMVVYVHLDKPLVSHVLINGNLQNIEYESLLMVCFTCGRYGQLKESCTIVGNLVSPKNQTPSSDMVMTEVGVSIRIAVYGPWMVVEKKSRRKSSNLQNSRMVNQENKAMGSRFMALISTDKKKGDFSQEIKKSKEA</sequence>
<dbReference type="PANTHER" id="PTHR31286">
    <property type="entry name" value="GLYCINE-RICH CELL WALL STRUCTURAL PROTEIN 1.8-LIKE"/>
    <property type="match status" value="1"/>
</dbReference>
<reference evidence="2 3" key="1">
    <citation type="submission" date="2015-01" db="EMBL/GenBank/DDBJ databases">
        <title>Genome of allotetraploid Gossypium barbadense reveals genomic plasticity and fiber elongation in cotton evolution.</title>
        <authorList>
            <person name="Chen X."/>
            <person name="Liu X."/>
            <person name="Zhao B."/>
            <person name="Zheng H."/>
            <person name="Hu Y."/>
            <person name="Lu G."/>
            <person name="Yang C."/>
            <person name="Chen J."/>
            <person name="Shan C."/>
            <person name="Zhang L."/>
            <person name="Zhou Y."/>
            <person name="Wang L."/>
            <person name="Guo W."/>
            <person name="Bai Y."/>
            <person name="Ruan J."/>
            <person name="Shangguan X."/>
            <person name="Mao Y."/>
            <person name="Jiang J."/>
            <person name="Zhu Y."/>
            <person name="Lei J."/>
            <person name="Kang H."/>
            <person name="Chen S."/>
            <person name="He X."/>
            <person name="Wang R."/>
            <person name="Wang Y."/>
            <person name="Chen J."/>
            <person name="Wang L."/>
            <person name="Yu S."/>
            <person name="Wang B."/>
            <person name="Wei J."/>
            <person name="Song S."/>
            <person name="Lu X."/>
            <person name="Gao Z."/>
            <person name="Gu W."/>
            <person name="Deng X."/>
            <person name="Ma D."/>
            <person name="Wang S."/>
            <person name="Liang W."/>
            <person name="Fang L."/>
            <person name="Cai C."/>
            <person name="Zhu X."/>
            <person name="Zhou B."/>
            <person name="Zhang Y."/>
            <person name="Chen Z."/>
            <person name="Xu S."/>
            <person name="Zhu R."/>
            <person name="Wang S."/>
            <person name="Zhang T."/>
            <person name="Zhao G."/>
        </authorList>
    </citation>
    <scope>NUCLEOTIDE SEQUENCE [LARGE SCALE GENOMIC DNA]</scope>
    <source>
        <strain evidence="3">cv. Xinhai21</strain>
        <tissue evidence="2">Leaf</tissue>
    </source>
</reference>
<proteinExistence type="predicted"/>
<feature type="domain" description="DUF4283" evidence="1">
    <location>
        <begin position="2"/>
        <end position="66"/>
    </location>
</feature>
<dbReference type="Pfam" id="PF14111">
    <property type="entry name" value="DUF4283"/>
    <property type="match status" value="1"/>
</dbReference>
<organism evidence="2 3">
    <name type="scientific">Gossypium barbadense</name>
    <name type="common">Sea Island cotton</name>
    <name type="synonym">Hibiscus barbadensis</name>
    <dbReference type="NCBI Taxonomy" id="3634"/>
    <lineage>
        <taxon>Eukaryota</taxon>
        <taxon>Viridiplantae</taxon>
        <taxon>Streptophyta</taxon>
        <taxon>Embryophyta</taxon>
        <taxon>Tracheophyta</taxon>
        <taxon>Spermatophyta</taxon>
        <taxon>Magnoliopsida</taxon>
        <taxon>eudicotyledons</taxon>
        <taxon>Gunneridae</taxon>
        <taxon>Pentapetalae</taxon>
        <taxon>rosids</taxon>
        <taxon>malvids</taxon>
        <taxon>Malvales</taxon>
        <taxon>Malvaceae</taxon>
        <taxon>Malvoideae</taxon>
        <taxon>Gossypium</taxon>
    </lineage>
</organism>
<gene>
    <name evidence="2" type="ORF">GOBAR_AA09609</name>
</gene>
<protein>
    <recommendedName>
        <fullName evidence="1">DUF4283 domain-containing protein</fullName>
    </recommendedName>
</protein>